<dbReference type="Gene3D" id="3.30.720.120">
    <property type="match status" value="1"/>
</dbReference>
<evidence type="ECO:0000259" key="1">
    <source>
        <dbReference type="PROSITE" id="PS51819"/>
    </source>
</evidence>
<dbReference type="Proteomes" id="UP001595696">
    <property type="component" value="Unassembled WGS sequence"/>
</dbReference>
<protein>
    <submittedName>
        <fullName evidence="2">VOC family protein</fullName>
    </submittedName>
</protein>
<dbReference type="Gene3D" id="3.30.720.110">
    <property type="match status" value="1"/>
</dbReference>
<dbReference type="InterPro" id="IPR004360">
    <property type="entry name" value="Glyas_Fos-R_dOase_dom"/>
</dbReference>
<proteinExistence type="predicted"/>
<dbReference type="PROSITE" id="PS51819">
    <property type="entry name" value="VOC"/>
    <property type="match status" value="1"/>
</dbReference>
<gene>
    <name evidence="2" type="ORF">ACFO0B_21895</name>
</gene>
<sequence>MTNTPSTGPAPAGVAPVASWIISRDTEAELEFLAAVFGATERHGSRVMNGAMINHVEIELSGGSLMLFDAPPEWPSTPAHTRVYVPDLAAAVRAARERGARIVTEPAAMPFGDTIARFRDPQGHLWWVHERVEDVDAAEMMRRFALPEYVAALGYVGETLAAEMARGQS</sequence>
<feature type="domain" description="VOC" evidence="1">
    <location>
        <begin position="13"/>
        <end position="131"/>
    </location>
</feature>
<name>A0ABV8DXB1_9NOCA</name>
<dbReference type="PANTHER" id="PTHR34109">
    <property type="entry name" value="BNAUNNG04460D PROTEIN-RELATED"/>
    <property type="match status" value="1"/>
</dbReference>
<dbReference type="Pfam" id="PF00903">
    <property type="entry name" value="Glyoxalase"/>
    <property type="match status" value="1"/>
</dbReference>
<dbReference type="EMBL" id="JBHSAX010000017">
    <property type="protein sequence ID" value="MFC3964646.1"/>
    <property type="molecule type" value="Genomic_DNA"/>
</dbReference>
<dbReference type="RefSeq" id="WP_378614398.1">
    <property type="nucleotide sequence ID" value="NZ_JBHSAX010000017.1"/>
</dbReference>
<evidence type="ECO:0000313" key="2">
    <source>
        <dbReference type="EMBL" id="MFC3964646.1"/>
    </source>
</evidence>
<dbReference type="InterPro" id="IPR037523">
    <property type="entry name" value="VOC_core"/>
</dbReference>
<evidence type="ECO:0000313" key="3">
    <source>
        <dbReference type="Proteomes" id="UP001595696"/>
    </source>
</evidence>
<organism evidence="2 3">
    <name type="scientific">Nocardia jiangsuensis</name>
    <dbReference type="NCBI Taxonomy" id="1691563"/>
    <lineage>
        <taxon>Bacteria</taxon>
        <taxon>Bacillati</taxon>
        <taxon>Actinomycetota</taxon>
        <taxon>Actinomycetes</taxon>
        <taxon>Mycobacteriales</taxon>
        <taxon>Nocardiaceae</taxon>
        <taxon>Nocardia</taxon>
    </lineage>
</organism>
<comment type="caution">
    <text evidence="2">The sequence shown here is derived from an EMBL/GenBank/DDBJ whole genome shotgun (WGS) entry which is preliminary data.</text>
</comment>
<accession>A0ABV8DXB1</accession>
<reference evidence="3" key="1">
    <citation type="journal article" date="2019" name="Int. J. Syst. Evol. Microbiol.">
        <title>The Global Catalogue of Microorganisms (GCM) 10K type strain sequencing project: providing services to taxonomists for standard genome sequencing and annotation.</title>
        <authorList>
            <consortium name="The Broad Institute Genomics Platform"/>
            <consortium name="The Broad Institute Genome Sequencing Center for Infectious Disease"/>
            <person name="Wu L."/>
            <person name="Ma J."/>
        </authorList>
    </citation>
    <scope>NUCLEOTIDE SEQUENCE [LARGE SCALE GENOMIC DNA]</scope>
    <source>
        <strain evidence="3">CGMCC 4.7330</strain>
    </source>
</reference>
<dbReference type="PANTHER" id="PTHR34109:SF1">
    <property type="entry name" value="VOC DOMAIN-CONTAINING PROTEIN"/>
    <property type="match status" value="1"/>
</dbReference>
<dbReference type="SUPFAM" id="SSF54593">
    <property type="entry name" value="Glyoxalase/Bleomycin resistance protein/Dihydroxybiphenyl dioxygenase"/>
    <property type="match status" value="1"/>
</dbReference>
<dbReference type="InterPro" id="IPR029068">
    <property type="entry name" value="Glyas_Bleomycin-R_OHBP_Dase"/>
</dbReference>
<keyword evidence="3" id="KW-1185">Reference proteome</keyword>